<reference evidence="1" key="1">
    <citation type="submission" date="2019-11" db="EMBL/GenBank/DDBJ databases">
        <title>Nori genome reveals adaptations in red seaweeds to the harsh intertidal environment.</title>
        <authorList>
            <person name="Wang D."/>
            <person name="Mao Y."/>
        </authorList>
    </citation>
    <scope>NUCLEOTIDE SEQUENCE</scope>
    <source>
        <tissue evidence="1">Gametophyte</tissue>
    </source>
</reference>
<evidence type="ECO:0000313" key="2">
    <source>
        <dbReference type="Proteomes" id="UP000798662"/>
    </source>
</evidence>
<protein>
    <submittedName>
        <fullName evidence="1">Uncharacterized protein</fullName>
    </submittedName>
</protein>
<accession>A0ACC3BKT9</accession>
<gene>
    <name evidence="1" type="ORF">I4F81_001191</name>
</gene>
<comment type="caution">
    <text evidence="1">The sequence shown here is derived from an EMBL/GenBank/DDBJ whole genome shotgun (WGS) entry which is preliminary data.</text>
</comment>
<sequence>MQSPYGGTPVVGWLAARTAAAAAVAIAMERLWGGDPAAVADMGYPRRAAAWAAAAAAATAGRLQAAAGSAAEAAAVAPADDERETADGGGNPSSPSSPPARVAVRPPPPLQVPVVTLASTAPFSLAAAIGSLPAAAGVASMGLPAGAVTRATGFYTDGLVAAADARVPGADWVVLGGLSHSAPALDVVGEVPGRRPGVLTAALLGLLLDRVEAREREARGGGCATRLAALHGHRRIALITHQQNR</sequence>
<name>A0ACC3BKT9_PYRYE</name>
<organism evidence="1 2">
    <name type="scientific">Pyropia yezoensis</name>
    <name type="common">Susabi-nori</name>
    <name type="synonym">Porphyra yezoensis</name>
    <dbReference type="NCBI Taxonomy" id="2788"/>
    <lineage>
        <taxon>Eukaryota</taxon>
        <taxon>Rhodophyta</taxon>
        <taxon>Bangiophyceae</taxon>
        <taxon>Bangiales</taxon>
        <taxon>Bangiaceae</taxon>
        <taxon>Pyropia</taxon>
    </lineage>
</organism>
<keyword evidence="2" id="KW-1185">Reference proteome</keyword>
<dbReference type="Proteomes" id="UP000798662">
    <property type="component" value="Chromosome 1"/>
</dbReference>
<dbReference type="EMBL" id="CM020618">
    <property type="protein sequence ID" value="KAK1858589.1"/>
    <property type="molecule type" value="Genomic_DNA"/>
</dbReference>
<evidence type="ECO:0000313" key="1">
    <source>
        <dbReference type="EMBL" id="KAK1858589.1"/>
    </source>
</evidence>
<proteinExistence type="predicted"/>